<gene>
    <name evidence="2" type="ORF">Tci_005870</name>
</gene>
<protein>
    <submittedName>
        <fullName evidence="2">Uncharacterized protein</fullName>
    </submittedName>
</protein>
<proteinExistence type="predicted"/>
<evidence type="ECO:0000256" key="1">
    <source>
        <dbReference type="SAM" id="MobiDB-lite"/>
    </source>
</evidence>
<reference evidence="2" key="1">
    <citation type="journal article" date="2019" name="Sci. Rep.">
        <title>Draft genome of Tanacetum cinerariifolium, the natural source of mosquito coil.</title>
        <authorList>
            <person name="Yamashiro T."/>
            <person name="Shiraishi A."/>
            <person name="Satake H."/>
            <person name="Nakayama K."/>
        </authorList>
    </citation>
    <scope>NUCLEOTIDE SEQUENCE</scope>
</reference>
<sequence>MLDKPSQEIESLAKSVRVAKSENRSPQQPPQAMMNITHEKIAIHGGRVHSYLGGAIYYGRRHGGRVLFNLLLACLSKSPRRLISSTYTPNAVYIVWVALLNLGIVWAVQFDVADGVLSKWEQFTSQVESISSVKPYMIARDADVLTSVTRVDQLKGLGDKDEFLQLAESEAKILSQAARCIYGRLMHFEGQAEALHRLANGLIHKANTLYYHS</sequence>
<organism evidence="2">
    <name type="scientific">Tanacetum cinerariifolium</name>
    <name type="common">Dalmatian daisy</name>
    <name type="synonym">Chrysanthemum cinerariifolium</name>
    <dbReference type="NCBI Taxonomy" id="118510"/>
    <lineage>
        <taxon>Eukaryota</taxon>
        <taxon>Viridiplantae</taxon>
        <taxon>Streptophyta</taxon>
        <taxon>Embryophyta</taxon>
        <taxon>Tracheophyta</taxon>
        <taxon>Spermatophyta</taxon>
        <taxon>Magnoliopsida</taxon>
        <taxon>eudicotyledons</taxon>
        <taxon>Gunneridae</taxon>
        <taxon>Pentapetalae</taxon>
        <taxon>asterids</taxon>
        <taxon>campanulids</taxon>
        <taxon>Asterales</taxon>
        <taxon>Asteraceae</taxon>
        <taxon>Asteroideae</taxon>
        <taxon>Anthemideae</taxon>
        <taxon>Anthemidinae</taxon>
        <taxon>Tanacetum</taxon>
    </lineage>
</organism>
<feature type="region of interest" description="Disordered" evidence="1">
    <location>
        <begin position="1"/>
        <end position="32"/>
    </location>
</feature>
<dbReference type="EMBL" id="BKCJ010000515">
    <property type="protein sequence ID" value="GEU33892.1"/>
    <property type="molecule type" value="Genomic_DNA"/>
</dbReference>
<evidence type="ECO:0000313" key="2">
    <source>
        <dbReference type="EMBL" id="GEU33892.1"/>
    </source>
</evidence>
<comment type="caution">
    <text evidence="2">The sequence shown here is derived from an EMBL/GenBank/DDBJ whole genome shotgun (WGS) entry which is preliminary data.</text>
</comment>
<name>A0A6L2JB16_TANCI</name>
<dbReference type="AlphaFoldDB" id="A0A6L2JB16"/>
<accession>A0A6L2JB16</accession>